<accession>A0A0P1G522</accession>
<feature type="signal peptide" evidence="7">
    <location>
        <begin position="1"/>
        <end position="21"/>
    </location>
</feature>
<dbReference type="Gene3D" id="1.10.8.640">
    <property type="entry name" value="Cytochrome C biogenesis protein"/>
    <property type="match status" value="1"/>
</dbReference>
<evidence type="ECO:0000256" key="4">
    <source>
        <dbReference type="ARBA" id="ARBA00022729"/>
    </source>
</evidence>
<dbReference type="EMBL" id="CYSE01000002">
    <property type="protein sequence ID" value="CUH76856.1"/>
    <property type="molecule type" value="Genomic_DNA"/>
</dbReference>
<dbReference type="Proteomes" id="UP000054935">
    <property type="component" value="Unassembled WGS sequence"/>
</dbReference>
<dbReference type="InterPro" id="IPR005616">
    <property type="entry name" value="CcmH/CycL/Ccl2/NrfF_N"/>
</dbReference>
<keyword evidence="3 7" id="KW-0479">Metal-binding</keyword>
<evidence type="ECO:0000256" key="5">
    <source>
        <dbReference type="ARBA" id="ARBA00022748"/>
    </source>
</evidence>
<dbReference type="PANTHER" id="PTHR47870">
    <property type="entry name" value="CYTOCHROME C-TYPE BIOGENESIS PROTEIN CCMH"/>
    <property type="match status" value="1"/>
</dbReference>
<dbReference type="AlphaFoldDB" id="A0A0P1G522"/>
<name>A0A0P1G522_9RHOB</name>
<sequence length="154" mass="16778">MRLIKTLAVVASLALPGAALAVQPDEMLADPAEEARAREISAGLRCLVCQNESIDESNASLARDLRILVRERITAGDTNEEAVDYIVARYGEFVLLRPTTGGWNWLLWGAGPLMFILALGLGIVYVGRRSKADAPTEAGLSDDERKRLEEILKS</sequence>
<dbReference type="Pfam" id="PF03918">
    <property type="entry name" value="CcmH"/>
    <property type="match status" value="1"/>
</dbReference>
<feature type="chain" id="PRO_5011021843" description="Cytochrome c-type biogenesis protein" evidence="7">
    <location>
        <begin position="22"/>
        <end position="154"/>
    </location>
</feature>
<feature type="domain" description="CcmH/CycL/Ccl2/NrfF N-terminal" evidence="8">
    <location>
        <begin position="10"/>
        <end position="152"/>
    </location>
</feature>
<evidence type="ECO:0000256" key="2">
    <source>
        <dbReference type="ARBA" id="ARBA00022617"/>
    </source>
</evidence>
<keyword evidence="2 7" id="KW-0349">Heme</keyword>
<protein>
    <recommendedName>
        <fullName evidence="7">Cytochrome c-type biogenesis protein</fullName>
    </recommendedName>
</protein>
<evidence type="ECO:0000313" key="10">
    <source>
        <dbReference type="Proteomes" id="UP000054935"/>
    </source>
</evidence>
<feature type="transmembrane region" description="Helical" evidence="7">
    <location>
        <begin position="105"/>
        <end position="126"/>
    </location>
</feature>
<keyword evidence="5" id="KW-0201">Cytochrome c-type biogenesis</keyword>
<dbReference type="GO" id="GO:0046872">
    <property type="term" value="F:metal ion binding"/>
    <property type="evidence" value="ECO:0007669"/>
    <property type="project" value="UniProtKB-KW"/>
</dbReference>
<reference evidence="9 10" key="1">
    <citation type="submission" date="2015-09" db="EMBL/GenBank/DDBJ databases">
        <authorList>
            <consortium name="Swine Surveillance"/>
        </authorList>
    </citation>
    <scope>NUCLEOTIDE SEQUENCE [LARGE SCALE GENOMIC DNA]</scope>
    <source>
        <strain evidence="9 10">CECT 7648</strain>
    </source>
</reference>
<evidence type="ECO:0000256" key="6">
    <source>
        <dbReference type="ARBA" id="ARBA00023004"/>
    </source>
</evidence>
<keyword evidence="7" id="KW-0472">Membrane</keyword>
<proteinExistence type="inferred from homology"/>
<keyword evidence="7" id="KW-0812">Transmembrane</keyword>
<keyword evidence="4 7" id="KW-0732">Signal</keyword>
<dbReference type="InterPro" id="IPR051263">
    <property type="entry name" value="C-type_cytochrome_biogenesis"/>
</dbReference>
<evidence type="ECO:0000256" key="1">
    <source>
        <dbReference type="ARBA" id="ARBA00010342"/>
    </source>
</evidence>
<dbReference type="InterPro" id="IPR038297">
    <property type="entry name" value="CcmH/CycL/NrfF/Ccl2_sf"/>
</dbReference>
<dbReference type="STRING" id="441103.TRN7648_01160"/>
<comment type="function">
    <text evidence="7">Possible subunit of a heme lyase.</text>
</comment>
<dbReference type="CDD" id="cd16378">
    <property type="entry name" value="CcmH_N"/>
    <property type="match status" value="1"/>
</dbReference>
<keyword evidence="7" id="KW-1133">Transmembrane helix</keyword>
<dbReference type="PANTHER" id="PTHR47870:SF1">
    <property type="entry name" value="CYTOCHROME C-TYPE BIOGENESIS PROTEIN CCMH"/>
    <property type="match status" value="1"/>
</dbReference>
<dbReference type="RefSeq" id="WP_186009179.1">
    <property type="nucleotide sequence ID" value="NZ_CYSE01000002.1"/>
</dbReference>
<keyword evidence="6 7" id="KW-0408">Iron</keyword>
<dbReference type="GO" id="GO:0005886">
    <property type="term" value="C:plasma membrane"/>
    <property type="evidence" value="ECO:0007669"/>
    <property type="project" value="TreeGrafter"/>
</dbReference>
<keyword evidence="10" id="KW-1185">Reference proteome</keyword>
<organism evidence="9 10">
    <name type="scientific">Tropicibacter naphthalenivorans</name>
    <dbReference type="NCBI Taxonomy" id="441103"/>
    <lineage>
        <taxon>Bacteria</taxon>
        <taxon>Pseudomonadati</taxon>
        <taxon>Pseudomonadota</taxon>
        <taxon>Alphaproteobacteria</taxon>
        <taxon>Rhodobacterales</taxon>
        <taxon>Roseobacteraceae</taxon>
        <taxon>Tropicibacter</taxon>
    </lineage>
</organism>
<gene>
    <name evidence="9" type="primary">ccmH_1</name>
    <name evidence="9" type="ORF">TRN7648_01160</name>
</gene>
<evidence type="ECO:0000259" key="8">
    <source>
        <dbReference type="Pfam" id="PF03918"/>
    </source>
</evidence>
<comment type="similarity">
    <text evidence="1 7">Belongs to the CcmH/CycL/Ccl2/NrfF family.</text>
</comment>
<evidence type="ECO:0000313" key="9">
    <source>
        <dbReference type="EMBL" id="CUH76856.1"/>
    </source>
</evidence>
<dbReference type="GO" id="GO:0017004">
    <property type="term" value="P:cytochrome complex assembly"/>
    <property type="evidence" value="ECO:0007669"/>
    <property type="project" value="UniProtKB-KW"/>
</dbReference>
<evidence type="ECO:0000256" key="7">
    <source>
        <dbReference type="RuleBase" id="RU364112"/>
    </source>
</evidence>
<evidence type="ECO:0000256" key="3">
    <source>
        <dbReference type="ARBA" id="ARBA00022723"/>
    </source>
</evidence>